<gene>
    <name evidence="3" type="primary">LOC108082473</name>
</gene>
<dbReference type="OrthoDB" id="7836614at2759"/>
<dbReference type="RefSeq" id="XP_017033355.1">
    <property type="nucleotide sequence ID" value="XM_017177866.3"/>
</dbReference>
<evidence type="ECO:0000313" key="3">
    <source>
        <dbReference type="RefSeq" id="XP_017033355.1"/>
    </source>
</evidence>
<reference evidence="2" key="1">
    <citation type="submission" date="2025-05" db="UniProtKB">
        <authorList>
            <consortium name="RefSeq"/>
        </authorList>
    </citation>
    <scope>NUCLEOTIDE SEQUENCE [LARGE SCALE GENOMIC DNA]</scope>
    <source>
        <strain evidence="2">14028-0561.14</strain>
    </source>
</reference>
<evidence type="ECO:0000256" key="1">
    <source>
        <dbReference type="SAM" id="MobiDB-lite"/>
    </source>
</evidence>
<dbReference type="AlphaFoldDB" id="A0A6P4IXQ1"/>
<proteinExistence type="predicted"/>
<protein>
    <submittedName>
        <fullName evidence="3">Uncharacterized protein</fullName>
    </submittedName>
</protein>
<dbReference type="Proteomes" id="UP001652661">
    <property type="component" value="Chromosome 2R"/>
</dbReference>
<evidence type="ECO:0000313" key="2">
    <source>
        <dbReference type="Proteomes" id="UP001652661"/>
    </source>
</evidence>
<keyword evidence="2" id="KW-1185">Reference proteome</keyword>
<organism evidence="2 3">
    <name type="scientific">Drosophila kikkawai</name>
    <name type="common">Fruit fly</name>
    <dbReference type="NCBI Taxonomy" id="30033"/>
    <lineage>
        <taxon>Eukaryota</taxon>
        <taxon>Metazoa</taxon>
        <taxon>Ecdysozoa</taxon>
        <taxon>Arthropoda</taxon>
        <taxon>Hexapoda</taxon>
        <taxon>Insecta</taxon>
        <taxon>Pterygota</taxon>
        <taxon>Neoptera</taxon>
        <taxon>Endopterygota</taxon>
        <taxon>Diptera</taxon>
        <taxon>Brachycera</taxon>
        <taxon>Muscomorpha</taxon>
        <taxon>Ephydroidea</taxon>
        <taxon>Drosophilidae</taxon>
        <taxon>Drosophila</taxon>
        <taxon>Sophophora</taxon>
    </lineage>
</organism>
<feature type="compositionally biased region" description="Basic and acidic residues" evidence="1">
    <location>
        <begin position="57"/>
        <end position="69"/>
    </location>
</feature>
<feature type="region of interest" description="Disordered" evidence="1">
    <location>
        <begin position="55"/>
        <end position="80"/>
    </location>
</feature>
<name>A0A6P4IXQ1_DROKI</name>
<sequence>MVSFGCVAKLLSSLECRSNVWIKTVNPNWYAAREIPKVILTEKVLQAAQATTSKIRAMRDRPNTAEPPKKLGTPMSQPYF</sequence>
<reference evidence="3" key="2">
    <citation type="submission" date="2025-08" db="UniProtKB">
        <authorList>
            <consortium name="RefSeq"/>
        </authorList>
    </citation>
    <scope>IDENTIFICATION</scope>
    <source>
        <strain evidence="3">14028-0561.14</strain>
        <tissue evidence="3">Whole fly</tissue>
    </source>
</reference>
<accession>A0A6P4IXQ1</accession>
<dbReference type="GeneID" id="108082473"/>